<dbReference type="Pfam" id="PF12937">
    <property type="entry name" value="F-box-like"/>
    <property type="match status" value="1"/>
</dbReference>
<feature type="region of interest" description="Disordered" evidence="1">
    <location>
        <begin position="695"/>
        <end position="722"/>
    </location>
</feature>
<dbReference type="Gene3D" id="2.130.10.10">
    <property type="entry name" value="YVTN repeat-like/Quinoprotein amine dehydrogenase"/>
    <property type="match status" value="1"/>
</dbReference>
<feature type="compositionally biased region" description="Basic and acidic residues" evidence="1">
    <location>
        <begin position="809"/>
        <end position="822"/>
    </location>
</feature>
<dbReference type="STRING" id="105984.A0A427XEE0"/>
<proteinExistence type="predicted"/>
<dbReference type="InterPro" id="IPR036322">
    <property type="entry name" value="WD40_repeat_dom_sf"/>
</dbReference>
<keyword evidence="4" id="KW-1185">Reference proteome</keyword>
<dbReference type="Proteomes" id="UP000279236">
    <property type="component" value="Unassembled WGS sequence"/>
</dbReference>
<dbReference type="OrthoDB" id="429520at2759"/>
<dbReference type="RefSeq" id="XP_028472417.1">
    <property type="nucleotide sequence ID" value="XM_028619243.1"/>
</dbReference>
<dbReference type="InterPro" id="IPR001810">
    <property type="entry name" value="F-box_dom"/>
</dbReference>
<protein>
    <recommendedName>
        <fullName evidence="2">F-box domain-containing protein</fullName>
    </recommendedName>
</protein>
<dbReference type="AlphaFoldDB" id="A0A427XEE0"/>
<feature type="domain" description="F-box" evidence="2">
    <location>
        <begin position="69"/>
        <end position="115"/>
    </location>
</feature>
<dbReference type="InterPro" id="IPR036047">
    <property type="entry name" value="F-box-like_dom_sf"/>
</dbReference>
<dbReference type="Gene3D" id="1.20.1280.50">
    <property type="match status" value="1"/>
</dbReference>
<comment type="caution">
    <text evidence="3">The sequence shown here is derived from an EMBL/GenBank/DDBJ whole genome shotgun (WGS) entry which is preliminary data.</text>
</comment>
<accession>A0A427XEE0</accession>
<evidence type="ECO:0000313" key="3">
    <source>
        <dbReference type="EMBL" id="RSH77270.1"/>
    </source>
</evidence>
<dbReference type="PROSITE" id="PS50181">
    <property type="entry name" value="FBOX"/>
    <property type="match status" value="1"/>
</dbReference>
<evidence type="ECO:0000256" key="1">
    <source>
        <dbReference type="SAM" id="MobiDB-lite"/>
    </source>
</evidence>
<dbReference type="SMART" id="SM00256">
    <property type="entry name" value="FBOX"/>
    <property type="match status" value="1"/>
</dbReference>
<name>A0A427XEE0_9TREE</name>
<evidence type="ECO:0000259" key="2">
    <source>
        <dbReference type="PROSITE" id="PS50181"/>
    </source>
</evidence>
<sequence>MPSSPTPVPQETTHPVSSELGPEFTVQDDDLFFEPPSSEANTQPVRRAKKFAHSGLKGKARLEAVEGAPCYLLDLPEDVLHLLLVRLPPRTLLQIGSTCKLLHNALKGEAMWRQCYINHFLWDGAATDGRAREEVKVLAQGCLGTGGRGWKREALSRESMIERWTASRTSNVVHHPVNVLVHDMSLAYPPNLPNAKGPLVVGKMTKAANGSGTSSPAAATPGKMTHRQRYEATQAVSARSPPTLYSVGLEVSALVKSDPLRGKVSKGFWGPGQDANFHIRPHWDPSSAPSATFIPRRSQTHMLWGLLTGSTVHTTIQSRSHATHGGRPNSVNVYSKPNDQHLGAIFSIHQPESTGVDPMKWATAGEDGRVKYWRLNPGAKSGKKTPTDPATITCLFTSEVVEATFLNRSEEVRLRQTLQPDPITKVVCDVQYDIVCGVTEDGDMRVWFDVAGEQPREVRVDVGAAADFGGVKRLFMTCRDGNASIVVHHDKHPNFGRYDIAGDGTVKTTFYGTHGEIPLSTVQPYFSPALPIAKPHRVESTLTVVTPTSGSTTPTPLELDDLPRKLTEPEFGRFVVGGDINGQAYIWDWEGRTVDDVVMPMRDWVAQDGKITAVDYSCGLVAVGSYSGHYDVFDPLPNPPERLRGFRPPGHLTPGDLMLAGSDEFRSRYYNVNHIILDNDLILAAIGRNVQTWRAGTGKGRQSGKDSAPRKGTSGGKGDFRQHRQLDLRDLHQDAVDSHYEIQAENDAHRPQMSHEEQHLAAMEDLGLADGDAALQYALMLSQQEQEQEQETRTPGPESPSEESDEEAEAIRAVEEFERRQAAQEAASSAPDNSSFDASDEETEAIRAVQEYERGGDDEGDAPDDLAEILEMIRLAEERERSM</sequence>
<dbReference type="SUPFAM" id="SSF50978">
    <property type="entry name" value="WD40 repeat-like"/>
    <property type="match status" value="1"/>
</dbReference>
<reference evidence="3 4" key="1">
    <citation type="submission" date="2018-11" db="EMBL/GenBank/DDBJ databases">
        <title>Genome sequence of Apiotrichum porosum DSM 27194.</title>
        <authorList>
            <person name="Aliyu H."/>
            <person name="Gorte O."/>
            <person name="Ochsenreither K."/>
        </authorList>
    </citation>
    <scope>NUCLEOTIDE SEQUENCE [LARGE SCALE GENOMIC DNA]</scope>
    <source>
        <strain evidence="3 4">DSM 27194</strain>
    </source>
</reference>
<gene>
    <name evidence="3" type="ORF">EHS24_003579</name>
</gene>
<dbReference type="GeneID" id="39588122"/>
<feature type="region of interest" description="Disordered" evidence="1">
    <location>
        <begin position="1"/>
        <end position="22"/>
    </location>
</feature>
<dbReference type="InterPro" id="IPR015943">
    <property type="entry name" value="WD40/YVTN_repeat-like_dom_sf"/>
</dbReference>
<feature type="region of interest" description="Disordered" evidence="1">
    <location>
        <begin position="783"/>
        <end position="865"/>
    </location>
</feature>
<evidence type="ECO:0000313" key="4">
    <source>
        <dbReference type="Proteomes" id="UP000279236"/>
    </source>
</evidence>
<organism evidence="3 4">
    <name type="scientific">Apiotrichum porosum</name>
    <dbReference type="NCBI Taxonomy" id="105984"/>
    <lineage>
        <taxon>Eukaryota</taxon>
        <taxon>Fungi</taxon>
        <taxon>Dikarya</taxon>
        <taxon>Basidiomycota</taxon>
        <taxon>Agaricomycotina</taxon>
        <taxon>Tremellomycetes</taxon>
        <taxon>Trichosporonales</taxon>
        <taxon>Trichosporonaceae</taxon>
        <taxon>Apiotrichum</taxon>
    </lineage>
</organism>
<dbReference type="SUPFAM" id="SSF81383">
    <property type="entry name" value="F-box domain"/>
    <property type="match status" value="1"/>
</dbReference>
<dbReference type="EMBL" id="RSCE01000017">
    <property type="protein sequence ID" value="RSH77270.1"/>
    <property type="molecule type" value="Genomic_DNA"/>
</dbReference>